<feature type="region of interest" description="Disordered" evidence="1">
    <location>
        <begin position="340"/>
        <end position="363"/>
    </location>
</feature>
<proteinExistence type="predicted"/>
<evidence type="ECO:0000313" key="4">
    <source>
        <dbReference type="RefSeq" id="XP_020547314.1"/>
    </source>
</evidence>
<feature type="domain" description="Retrotransposon gag" evidence="2">
    <location>
        <begin position="167"/>
        <end position="261"/>
    </location>
</feature>
<dbReference type="Pfam" id="PF03732">
    <property type="entry name" value="Retrotrans_gag"/>
    <property type="match status" value="1"/>
</dbReference>
<feature type="region of interest" description="Disordered" evidence="1">
    <location>
        <begin position="1"/>
        <end position="41"/>
    </location>
</feature>
<feature type="region of interest" description="Disordered" evidence="1">
    <location>
        <begin position="387"/>
        <end position="411"/>
    </location>
</feature>
<dbReference type="GO" id="GO:0004190">
    <property type="term" value="F:aspartic-type endopeptidase activity"/>
    <property type="evidence" value="ECO:0007669"/>
    <property type="project" value="InterPro"/>
</dbReference>
<gene>
    <name evidence="4" type="primary">LOC110011490</name>
</gene>
<dbReference type="PANTHER" id="PTHR12917">
    <property type="entry name" value="ASPARTYL PROTEASE DDI-RELATED"/>
    <property type="match status" value="1"/>
</dbReference>
<dbReference type="InterPro" id="IPR021109">
    <property type="entry name" value="Peptidase_aspartic_dom_sf"/>
</dbReference>
<dbReference type="Pfam" id="PF13975">
    <property type="entry name" value="gag-asp_proteas"/>
    <property type="match status" value="1"/>
</dbReference>
<name>A0A8M8UTN1_SESIN</name>
<keyword evidence="3" id="KW-1185">Reference proteome</keyword>
<dbReference type="InterPro" id="IPR005162">
    <property type="entry name" value="Retrotrans_gag_dom"/>
</dbReference>
<evidence type="ECO:0000259" key="2">
    <source>
        <dbReference type="Pfam" id="PF03732"/>
    </source>
</evidence>
<dbReference type="KEGG" id="sind:110011490"/>
<dbReference type="PANTHER" id="PTHR12917:SF18">
    <property type="entry name" value="DNA DAMAGE-INDUCIBLE PROTEIN 1-LIKE"/>
    <property type="match status" value="1"/>
</dbReference>
<dbReference type="PROSITE" id="PS00141">
    <property type="entry name" value="ASP_PROTEASE"/>
    <property type="match status" value="1"/>
</dbReference>
<dbReference type="SUPFAM" id="SSF50630">
    <property type="entry name" value="Acid proteases"/>
    <property type="match status" value="1"/>
</dbReference>
<dbReference type="CDD" id="cd00303">
    <property type="entry name" value="retropepsin_like"/>
    <property type="match status" value="1"/>
</dbReference>
<evidence type="ECO:0000256" key="1">
    <source>
        <dbReference type="SAM" id="MobiDB-lite"/>
    </source>
</evidence>
<feature type="compositionally biased region" description="Polar residues" evidence="1">
    <location>
        <begin position="285"/>
        <end position="310"/>
    </location>
</feature>
<feature type="region of interest" description="Disordered" evidence="1">
    <location>
        <begin position="271"/>
        <end position="310"/>
    </location>
</feature>
<dbReference type="RefSeq" id="XP_020547314.1">
    <property type="nucleotide sequence ID" value="XM_020691655.1"/>
</dbReference>
<evidence type="ECO:0000313" key="3">
    <source>
        <dbReference type="Proteomes" id="UP000504604"/>
    </source>
</evidence>
<dbReference type="Proteomes" id="UP000504604">
    <property type="component" value="Unplaced"/>
</dbReference>
<dbReference type="InterPro" id="IPR001969">
    <property type="entry name" value="Aspartic_peptidase_AS"/>
</dbReference>
<dbReference type="OrthoDB" id="1939491at2759"/>
<accession>A0A8M8UTN1</accession>
<sequence length="591" mass="65310">MGPRRVAVTQANSAARMSGQDAESPRRAASPSERAANLEDENSRLTEMVMNLEEKVSSLETEVSVLSAELDECRQVVQEMGSAFGGGGIADMRREMEQMSIQIGLLQRAVSNAPVVAQDHGARLRIPEPKAYGGARDAKEVENFLFDMEQYFLAANMEDEARKVSTATMYLTGDAKLWWRTKYAEIQANQLRLDTWALLREAIREQFFPENVEYNARRALRKLEHIGSVRDYVKSFSALMLDIRDMSEKDKLFTFMEGLKPWARLELQRQRSNSNRGGGDRKPHAQSSSMGSSGKNRPQETKQGAPQKNSGCFLCDGPHRYRDCPKKQLLNALATFTDKASPAKTMEPQASASGGHDSEEEEDNLGAISQWCNTLSQVAAKKLVPPHARKTAPALTASQPEEEAQPRNPRKKGLMFVDVKIHGKPIRAMIDTGATHNYLASAEVERLGLVLEKGVGRVKAINSAAQPIVGVAKSVLIKVGSFEGKTNLSVVVMDDFKLILGLEFLRDTRTAVLPHVDSLMMLGAKPCIIPTLAGRTGEKNLSAMQFEKGRKRNEPSYLCTLRRGASGTNHPTCAPFVLTKLRRRQGPSLTK</sequence>
<organism evidence="3 4">
    <name type="scientific">Sesamum indicum</name>
    <name type="common">Oriental sesame</name>
    <name type="synonym">Sesamum orientale</name>
    <dbReference type="NCBI Taxonomy" id="4182"/>
    <lineage>
        <taxon>Eukaryota</taxon>
        <taxon>Viridiplantae</taxon>
        <taxon>Streptophyta</taxon>
        <taxon>Embryophyta</taxon>
        <taxon>Tracheophyta</taxon>
        <taxon>Spermatophyta</taxon>
        <taxon>Magnoliopsida</taxon>
        <taxon>eudicotyledons</taxon>
        <taxon>Gunneridae</taxon>
        <taxon>Pentapetalae</taxon>
        <taxon>asterids</taxon>
        <taxon>lamiids</taxon>
        <taxon>Lamiales</taxon>
        <taxon>Pedaliaceae</taxon>
        <taxon>Sesamum</taxon>
    </lineage>
</organism>
<dbReference type="GeneID" id="110011490"/>
<protein>
    <submittedName>
        <fullName evidence="4">Uncharacterized protein LOC110011490</fullName>
    </submittedName>
</protein>
<reference evidence="4" key="1">
    <citation type="submission" date="2025-08" db="UniProtKB">
        <authorList>
            <consortium name="RefSeq"/>
        </authorList>
    </citation>
    <scope>IDENTIFICATION</scope>
</reference>
<dbReference type="AlphaFoldDB" id="A0A8M8UTN1"/>
<dbReference type="GO" id="GO:0006508">
    <property type="term" value="P:proteolysis"/>
    <property type="evidence" value="ECO:0007669"/>
    <property type="project" value="InterPro"/>
</dbReference>
<dbReference type="Gene3D" id="2.40.70.10">
    <property type="entry name" value="Acid Proteases"/>
    <property type="match status" value="1"/>
</dbReference>